<protein>
    <recommendedName>
        <fullName evidence="4">MFS transporter</fullName>
    </recommendedName>
</protein>
<feature type="transmembrane region" description="Helical" evidence="1">
    <location>
        <begin position="83"/>
        <end position="102"/>
    </location>
</feature>
<feature type="transmembrane region" description="Helical" evidence="1">
    <location>
        <begin position="348"/>
        <end position="370"/>
    </location>
</feature>
<dbReference type="Proteomes" id="UP000034349">
    <property type="component" value="Unassembled WGS sequence"/>
</dbReference>
<dbReference type="PANTHER" id="PTHR23526">
    <property type="entry name" value="INTEGRAL MEMBRANE TRANSPORT PROTEIN-RELATED"/>
    <property type="match status" value="1"/>
</dbReference>
<dbReference type="AlphaFoldDB" id="A0A0F9YNF0"/>
<dbReference type="InterPro" id="IPR036259">
    <property type="entry name" value="MFS_trans_sf"/>
</dbReference>
<evidence type="ECO:0000256" key="1">
    <source>
        <dbReference type="SAM" id="Phobius"/>
    </source>
</evidence>
<sequence>MLSFIRSEILHFKNLPKKAQTLFISFFFYSTAYPIISVFISAFIWKSDNNISYLIFFRIGQFLIVPLAFIIGGILLRVAKIKTLYFIGAIFIAVSSVLIIFIKNKTVIDFLIMGIILGVGTGFYWVNRNYLTVKETNDDNRSYFFGLLFSFATLIGLVVTLLVGWFIVFGLSYQLLMTFAFILIILSGLTVLRMDLESPKIGRLFIHNSSYIWMRKRLIHLGIGFVEGLSYIIPGLLILTMLGNEGILGTLTAVSSIISTVLIYYYGRKSHSKDHKIYFIYSTILGLLISILLAIAFNKLTVVVYSLLQGLVINFMWLTLATPLFKNIDFEVGNIEEKRLSYILDTEFFLNGGRIIGLIICLLIANFYGVSSSLRFSPLVLSLLQFIIFIYLEIFRKKTL</sequence>
<evidence type="ECO:0000313" key="3">
    <source>
        <dbReference type="Proteomes" id="UP000034349"/>
    </source>
</evidence>
<name>A0A0F9YNF0_9BACT</name>
<evidence type="ECO:0000313" key="2">
    <source>
        <dbReference type="EMBL" id="KKP32984.1"/>
    </source>
</evidence>
<dbReference type="Gene3D" id="1.20.1250.20">
    <property type="entry name" value="MFS general substrate transporter like domains"/>
    <property type="match status" value="1"/>
</dbReference>
<organism evidence="2 3">
    <name type="scientific">Candidatus Roizmanbacteria bacterium GW2011_GWA2_32_13</name>
    <dbReference type="NCBI Taxonomy" id="1618475"/>
    <lineage>
        <taxon>Bacteria</taxon>
        <taxon>Candidatus Roizmaniibacteriota</taxon>
    </lineage>
</organism>
<evidence type="ECO:0008006" key="4">
    <source>
        <dbReference type="Google" id="ProtNLM"/>
    </source>
</evidence>
<accession>A0A0F9YNF0</accession>
<feature type="transmembrane region" description="Helical" evidence="1">
    <location>
        <begin position="21"/>
        <end position="45"/>
    </location>
</feature>
<comment type="caution">
    <text evidence="2">The sequence shown here is derived from an EMBL/GenBank/DDBJ whole genome shotgun (WGS) entry which is preliminary data.</text>
</comment>
<dbReference type="SUPFAM" id="SSF103473">
    <property type="entry name" value="MFS general substrate transporter"/>
    <property type="match status" value="1"/>
</dbReference>
<proteinExistence type="predicted"/>
<dbReference type="EMBL" id="LBOK01000051">
    <property type="protein sequence ID" value="KKP32984.1"/>
    <property type="molecule type" value="Genomic_DNA"/>
</dbReference>
<gene>
    <name evidence="2" type="ORF">UR23_C0051G0004</name>
</gene>
<feature type="transmembrane region" description="Helical" evidence="1">
    <location>
        <begin position="175"/>
        <end position="196"/>
    </location>
</feature>
<feature type="transmembrane region" description="Helical" evidence="1">
    <location>
        <begin position="278"/>
        <end position="297"/>
    </location>
</feature>
<feature type="transmembrane region" description="Helical" evidence="1">
    <location>
        <begin position="376"/>
        <end position="395"/>
    </location>
</feature>
<reference evidence="2 3" key="1">
    <citation type="journal article" date="2015" name="Nature">
        <title>rRNA introns, odd ribosomes, and small enigmatic genomes across a large radiation of phyla.</title>
        <authorList>
            <person name="Brown C.T."/>
            <person name="Hug L.A."/>
            <person name="Thomas B.C."/>
            <person name="Sharon I."/>
            <person name="Castelle C.J."/>
            <person name="Singh A."/>
            <person name="Wilkins M.J."/>
            <person name="Williams K.H."/>
            <person name="Banfield J.F."/>
        </authorList>
    </citation>
    <scope>NUCLEOTIDE SEQUENCE [LARGE SCALE GENOMIC DNA]</scope>
</reference>
<dbReference type="InterPro" id="IPR052528">
    <property type="entry name" value="Sugar_transport-like"/>
</dbReference>
<feature type="transmembrane region" description="Helical" evidence="1">
    <location>
        <begin position="51"/>
        <end position="76"/>
    </location>
</feature>
<feature type="transmembrane region" description="Helical" evidence="1">
    <location>
        <begin position="108"/>
        <end position="126"/>
    </location>
</feature>
<keyword evidence="1" id="KW-0812">Transmembrane</keyword>
<keyword evidence="1" id="KW-1133">Transmembrane helix</keyword>
<feature type="transmembrane region" description="Helical" evidence="1">
    <location>
        <begin position="147"/>
        <end position="169"/>
    </location>
</feature>
<feature type="transmembrane region" description="Helical" evidence="1">
    <location>
        <begin position="303"/>
        <end position="325"/>
    </location>
</feature>
<dbReference type="PANTHER" id="PTHR23526:SF2">
    <property type="entry name" value="MAJOR FACILITATOR SUPERFAMILY (MFS) PROFILE DOMAIN-CONTAINING PROTEIN"/>
    <property type="match status" value="1"/>
</dbReference>
<feature type="transmembrane region" description="Helical" evidence="1">
    <location>
        <begin position="217"/>
        <end position="241"/>
    </location>
</feature>
<feature type="transmembrane region" description="Helical" evidence="1">
    <location>
        <begin position="247"/>
        <end position="266"/>
    </location>
</feature>
<keyword evidence="1" id="KW-0472">Membrane</keyword>